<evidence type="ECO:0000313" key="1">
    <source>
        <dbReference type="EMBL" id="EEH51400.1"/>
    </source>
</evidence>
<name>C1N8R8_MICPC</name>
<protein>
    <submittedName>
        <fullName evidence="1">Predicted protein</fullName>
    </submittedName>
</protein>
<dbReference type="AlphaFoldDB" id="C1N8R8"/>
<dbReference type="KEGG" id="mpp:MICPUCDRAFT_54216"/>
<keyword evidence="2" id="KW-1185">Reference proteome</keyword>
<reference evidence="1 2" key="1">
    <citation type="journal article" date="2009" name="Science">
        <title>Green evolution and dynamic adaptations revealed by genomes of the marine picoeukaryotes Micromonas.</title>
        <authorList>
            <person name="Worden A.Z."/>
            <person name="Lee J.H."/>
            <person name="Mock T."/>
            <person name="Rouze P."/>
            <person name="Simmons M.P."/>
            <person name="Aerts A.L."/>
            <person name="Allen A.E."/>
            <person name="Cuvelier M.L."/>
            <person name="Derelle E."/>
            <person name="Everett M.V."/>
            <person name="Foulon E."/>
            <person name="Grimwood J."/>
            <person name="Gundlach H."/>
            <person name="Henrissat B."/>
            <person name="Napoli C."/>
            <person name="McDonald S.M."/>
            <person name="Parker M.S."/>
            <person name="Rombauts S."/>
            <person name="Salamov A."/>
            <person name="Von Dassow P."/>
            <person name="Badger J.H."/>
            <person name="Coutinho P.M."/>
            <person name="Demir E."/>
            <person name="Dubchak I."/>
            <person name="Gentemann C."/>
            <person name="Eikrem W."/>
            <person name="Gready J.E."/>
            <person name="John U."/>
            <person name="Lanier W."/>
            <person name="Lindquist E.A."/>
            <person name="Lucas S."/>
            <person name="Mayer K.F."/>
            <person name="Moreau H."/>
            <person name="Not F."/>
            <person name="Otillar R."/>
            <person name="Panaud O."/>
            <person name="Pangilinan J."/>
            <person name="Paulsen I."/>
            <person name="Piegu B."/>
            <person name="Poliakov A."/>
            <person name="Robbens S."/>
            <person name="Schmutz J."/>
            <person name="Toulza E."/>
            <person name="Wyss T."/>
            <person name="Zelensky A."/>
            <person name="Zhou K."/>
            <person name="Armbrust E.V."/>
            <person name="Bhattacharya D."/>
            <person name="Goodenough U.W."/>
            <person name="Van de Peer Y."/>
            <person name="Grigoriev I.V."/>
        </authorList>
    </citation>
    <scope>NUCLEOTIDE SEQUENCE [LARGE SCALE GENOMIC DNA]</scope>
    <source>
        <strain evidence="1 2">CCMP1545</strain>
    </source>
</reference>
<dbReference type="GeneID" id="9689936"/>
<proteinExistence type="predicted"/>
<gene>
    <name evidence="1" type="ORF">MICPUCDRAFT_54216</name>
</gene>
<evidence type="ECO:0000313" key="2">
    <source>
        <dbReference type="Proteomes" id="UP000001876"/>
    </source>
</evidence>
<accession>C1N8R8</accession>
<organism evidence="2">
    <name type="scientific">Micromonas pusilla (strain CCMP1545)</name>
    <name type="common">Picoplanktonic green alga</name>
    <dbReference type="NCBI Taxonomy" id="564608"/>
    <lineage>
        <taxon>Eukaryota</taxon>
        <taxon>Viridiplantae</taxon>
        <taxon>Chlorophyta</taxon>
        <taxon>Mamiellophyceae</taxon>
        <taxon>Mamiellales</taxon>
        <taxon>Mamiellaceae</taxon>
        <taxon>Micromonas</taxon>
    </lineage>
</organism>
<dbReference type="EMBL" id="GG663751">
    <property type="protein sequence ID" value="EEH51400.1"/>
    <property type="molecule type" value="Genomic_DNA"/>
</dbReference>
<dbReference type="RefSeq" id="XP_003064495.1">
    <property type="nucleotide sequence ID" value="XM_003064449.1"/>
</dbReference>
<sequence>MHAASWVADSDDDDGSEELEFASGVILVEVRARARRVYFRSVTSGLTRSHSPRVQDCKVGDWVEVNSGLAEPWRGQVRSTRRLNLHKMGLVSRSTDPTARAF</sequence>
<dbReference type="Proteomes" id="UP000001876">
    <property type="component" value="Unassembled WGS sequence"/>
</dbReference>